<dbReference type="InterPro" id="IPR022445">
    <property type="entry name" value="Sortase_proteobact_type"/>
</dbReference>
<name>A0A1W1I5I2_9BACT</name>
<dbReference type="STRING" id="1325564.NSJP_1967"/>
<dbReference type="Pfam" id="PF04203">
    <property type="entry name" value="Sortase"/>
    <property type="match status" value="1"/>
</dbReference>
<keyword evidence="1" id="KW-0378">Hydrolase</keyword>
<feature type="transmembrane region" description="Helical" evidence="2">
    <location>
        <begin position="23"/>
        <end position="42"/>
    </location>
</feature>
<evidence type="ECO:0000256" key="2">
    <source>
        <dbReference type="SAM" id="Phobius"/>
    </source>
</evidence>
<dbReference type="AlphaFoldDB" id="A0A1W1I5I2"/>
<dbReference type="SUPFAM" id="SSF63817">
    <property type="entry name" value="Sortase"/>
    <property type="match status" value="1"/>
</dbReference>
<keyword evidence="2" id="KW-0812">Transmembrane</keyword>
<dbReference type="InterPro" id="IPR023365">
    <property type="entry name" value="Sortase_dom-sf"/>
</dbReference>
<dbReference type="Gene3D" id="2.40.260.10">
    <property type="entry name" value="Sortase"/>
    <property type="match status" value="1"/>
</dbReference>
<dbReference type="NCBIfam" id="TIGR03784">
    <property type="entry name" value="marine_sortase"/>
    <property type="match status" value="1"/>
</dbReference>
<proteinExistence type="predicted"/>
<dbReference type="GO" id="GO:0016787">
    <property type="term" value="F:hydrolase activity"/>
    <property type="evidence" value="ECO:0007669"/>
    <property type="project" value="UniProtKB-KW"/>
</dbReference>
<protein>
    <submittedName>
        <fullName evidence="3">Sortase family protein, Peptidase C60</fullName>
    </submittedName>
</protein>
<keyword evidence="2" id="KW-1133">Transmembrane helix</keyword>
<dbReference type="KEGG" id="nja:NSJP_1967"/>
<dbReference type="Proteomes" id="UP000192042">
    <property type="component" value="Chromosome I"/>
</dbReference>
<evidence type="ECO:0000313" key="4">
    <source>
        <dbReference type="Proteomes" id="UP000192042"/>
    </source>
</evidence>
<dbReference type="EMBL" id="LT828648">
    <property type="protein sequence ID" value="SLM48139.1"/>
    <property type="molecule type" value="Genomic_DNA"/>
</dbReference>
<organism evidence="3 4">
    <name type="scientific">Nitrospira japonica</name>
    <dbReference type="NCBI Taxonomy" id="1325564"/>
    <lineage>
        <taxon>Bacteria</taxon>
        <taxon>Pseudomonadati</taxon>
        <taxon>Nitrospirota</taxon>
        <taxon>Nitrospiria</taxon>
        <taxon>Nitrospirales</taxon>
        <taxon>Nitrospiraceae</taxon>
        <taxon>Nitrospira</taxon>
    </lineage>
</organism>
<keyword evidence="4" id="KW-1185">Reference proteome</keyword>
<dbReference type="RefSeq" id="WP_231989521.1">
    <property type="nucleotide sequence ID" value="NZ_LT828648.1"/>
</dbReference>
<dbReference type="InterPro" id="IPR041999">
    <property type="entry name" value="Sortase_D_1"/>
</dbReference>
<accession>A0A1W1I5I2</accession>
<dbReference type="InterPro" id="IPR005754">
    <property type="entry name" value="Sortase"/>
</dbReference>
<evidence type="ECO:0000313" key="3">
    <source>
        <dbReference type="EMBL" id="SLM48139.1"/>
    </source>
</evidence>
<keyword evidence="2" id="KW-0472">Membrane</keyword>
<dbReference type="NCBIfam" id="TIGR01076">
    <property type="entry name" value="sortase_fam"/>
    <property type="match status" value="1"/>
</dbReference>
<sequence>MSDTGVADMAMAAAGILSRRHPLGGWTVILIACLIAAGSWQIGQAVWTYAKAGLAQFLLQRAWSRSLAANEAVPPWPWADTWPVARMTVPSRHRDLIVLNGAYGRTLAFGPGYVESSAFPGAPGTTILTGHRDTHFAFLKQLQLGESLTIHTLDGRTRSYRVTERRIADSRTDRIALDADRQALVLVTCYPFDTPIPGGPLRWIVEAEEDRTTF</sequence>
<evidence type="ECO:0000256" key="1">
    <source>
        <dbReference type="ARBA" id="ARBA00022801"/>
    </source>
</evidence>
<reference evidence="3 4" key="1">
    <citation type="submission" date="2017-03" db="EMBL/GenBank/DDBJ databases">
        <authorList>
            <person name="Afonso C.L."/>
            <person name="Miller P.J."/>
            <person name="Scott M.A."/>
            <person name="Spackman E."/>
            <person name="Goraichik I."/>
            <person name="Dimitrov K.M."/>
            <person name="Suarez D.L."/>
            <person name="Swayne D.E."/>
        </authorList>
    </citation>
    <scope>NUCLEOTIDE SEQUENCE [LARGE SCALE GENOMIC DNA]</scope>
    <source>
        <strain evidence="3">Genome sequencing of Nitrospira japonica strain NJ11</strain>
    </source>
</reference>
<gene>
    <name evidence="3" type="ORF">NSJP_1967</name>
</gene>
<dbReference type="CDD" id="cd05828">
    <property type="entry name" value="Sortase_D_1"/>
    <property type="match status" value="1"/>
</dbReference>